<organism evidence="1 2">
    <name type="scientific">Pleomassaria siparia CBS 279.74</name>
    <dbReference type="NCBI Taxonomy" id="1314801"/>
    <lineage>
        <taxon>Eukaryota</taxon>
        <taxon>Fungi</taxon>
        <taxon>Dikarya</taxon>
        <taxon>Ascomycota</taxon>
        <taxon>Pezizomycotina</taxon>
        <taxon>Dothideomycetes</taxon>
        <taxon>Pleosporomycetidae</taxon>
        <taxon>Pleosporales</taxon>
        <taxon>Pleomassariaceae</taxon>
        <taxon>Pleomassaria</taxon>
    </lineage>
</organism>
<sequence length="68" mass="7463">MDGKRRDILTSSGLCGYTRVSFLRPGRVRGRGSGGGGGGVRRRRRRGLWSVGAFKDDAYTYLIVDDAQ</sequence>
<keyword evidence="2" id="KW-1185">Reference proteome</keyword>
<protein>
    <submittedName>
        <fullName evidence="1">Uncharacterized protein</fullName>
    </submittedName>
</protein>
<dbReference type="AlphaFoldDB" id="A0A6G1K7C4"/>
<reference evidence="1" key="1">
    <citation type="journal article" date="2020" name="Stud. Mycol.">
        <title>101 Dothideomycetes genomes: a test case for predicting lifestyles and emergence of pathogens.</title>
        <authorList>
            <person name="Haridas S."/>
            <person name="Albert R."/>
            <person name="Binder M."/>
            <person name="Bloem J."/>
            <person name="Labutti K."/>
            <person name="Salamov A."/>
            <person name="Andreopoulos B."/>
            <person name="Baker S."/>
            <person name="Barry K."/>
            <person name="Bills G."/>
            <person name="Bluhm B."/>
            <person name="Cannon C."/>
            <person name="Castanera R."/>
            <person name="Culley D."/>
            <person name="Daum C."/>
            <person name="Ezra D."/>
            <person name="Gonzalez J."/>
            <person name="Henrissat B."/>
            <person name="Kuo A."/>
            <person name="Liang C."/>
            <person name="Lipzen A."/>
            <person name="Lutzoni F."/>
            <person name="Magnuson J."/>
            <person name="Mondo S."/>
            <person name="Nolan M."/>
            <person name="Ohm R."/>
            <person name="Pangilinan J."/>
            <person name="Park H.-J."/>
            <person name="Ramirez L."/>
            <person name="Alfaro M."/>
            <person name="Sun H."/>
            <person name="Tritt A."/>
            <person name="Yoshinaga Y."/>
            <person name="Zwiers L.-H."/>
            <person name="Turgeon B."/>
            <person name="Goodwin S."/>
            <person name="Spatafora J."/>
            <person name="Crous P."/>
            <person name="Grigoriev I."/>
        </authorList>
    </citation>
    <scope>NUCLEOTIDE SEQUENCE</scope>
    <source>
        <strain evidence="1">CBS 279.74</strain>
    </source>
</reference>
<gene>
    <name evidence="1" type="ORF">K504DRAFT_468707</name>
</gene>
<evidence type="ECO:0000313" key="2">
    <source>
        <dbReference type="Proteomes" id="UP000799428"/>
    </source>
</evidence>
<dbReference type="EMBL" id="MU005772">
    <property type="protein sequence ID" value="KAF2708362.1"/>
    <property type="molecule type" value="Genomic_DNA"/>
</dbReference>
<name>A0A6G1K7C4_9PLEO</name>
<evidence type="ECO:0000313" key="1">
    <source>
        <dbReference type="EMBL" id="KAF2708362.1"/>
    </source>
</evidence>
<accession>A0A6G1K7C4</accession>
<dbReference type="Proteomes" id="UP000799428">
    <property type="component" value="Unassembled WGS sequence"/>
</dbReference>
<proteinExistence type="predicted"/>